<feature type="region of interest" description="Disordered" evidence="1">
    <location>
        <begin position="169"/>
        <end position="191"/>
    </location>
</feature>
<keyword evidence="3" id="KW-1185">Reference proteome</keyword>
<proteinExistence type="predicted"/>
<reference evidence="2 3" key="1">
    <citation type="submission" date="2023-11" db="EMBL/GenBank/DDBJ databases">
        <authorList>
            <person name="Cook R."/>
            <person name="Crisci M."/>
            <person name="Pye H."/>
            <person name="Adriaenssens E."/>
            <person name="Santini J."/>
        </authorList>
    </citation>
    <scope>NUCLEOTIDE SEQUENCE [LARGE SCALE GENOMIC DNA]</scope>
    <source>
        <strain evidence="2">Lak_Megaphage_Sonny</strain>
    </source>
</reference>
<protein>
    <submittedName>
        <fullName evidence="2">Uncharacterized protein</fullName>
    </submittedName>
</protein>
<evidence type="ECO:0000313" key="2">
    <source>
        <dbReference type="EMBL" id="WQJ53291.1"/>
    </source>
</evidence>
<accession>A0ABZ0Z3N6</accession>
<evidence type="ECO:0000256" key="1">
    <source>
        <dbReference type="SAM" id="MobiDB-lite"/>
    </source>
</evidence>
<sequence>MKFKNYHSDFTDKMQKAINVNAYEMNDLQSWDDMPRRIRIGGVYINLTMSDDNVPSSYNQVDEDINTEEFQKWAKAAAGRFYGKDWRMSFKKPSVYKLYRFLNIDIDGIKANMLIRKITNDDLKATEEFDTLTDLMINDEPYVIIKAYSADENSDEFFNFDSIFENKNNKSNTDEHMTSHIDIPSDDDFESIPDNIEETEELF</sequence>
<dbReference type="EMBL" id="OR769223">
    <property type="protein sequence ID" value="WQJ53291.1"/>
    <property type="molecule type" value="Genomic_DNA"/>
</dbReference>
<evidence type="ECO:0000313" key="3">
    <source>
        <dbReference type="Proteomes" id="UP001358193"/>
    </source>
</evidence>
<organism evidence="2 3">
    <name type="scientific">phage Lak_Megaphage_Sonny</name>
    <dbReference type="NCBI Taxonomy" id="3109229"/>
    <lineage>
        <taxon>Viruses</taxon>
        <taxon>Duplodnaviria</taxon>
        <taxon>Heunggongvirae</taxon>
        <taxon>Uroviricota</taxon>
        <taxon>Caudoviricetes</taxon>
        <taxon>Caudoviricetes code 15 clade</taxon>
    </lineage>
</organism>
<name>A0ABZ0Z3N6_9CAUD</name>
<dbReference type="Proteomes" id="UP001358193">
    <property type="component" value="Segment"/>
</dbReference>